<accession>A0A0L7M581</accession>
<proteinExistence type="predicted"/>
<evidence type="ECO:0000313" key="2">
    <source>
        <dbReference type="EMBL" id="KOB87994.1"/>
    </source>
</evidence>
<dbReference type="AlphaFoldDB" id="A0A0L7M581"/>
<dbReference type="Proteomes" id="UP000054282">
    <property type="component" value="Unassembled WGS sequence"/>
</dbReference>
<evidence type="ECO:0000256" key="1">
    <source>
        <dbReference type="SAM" id="Phobius"/>
    </source>
</evidence>
<keyword evidence="1" id="KW-0472">Membrane</keyword>
<keyword evidence="1" id="KW-1133">Transmembrane helix</keyword>
<reference evidence="3" key="2">
    <citation type="submission" date="2006-09" db="EMBL/GenBank/DDBJ databases">
        <title>The genome sequence of Plasmodium falciparum Dd2.</title>
        <authorList>
            <consortium name="The Broad Institute Genome Sequencing Platform"/>
            <person name="Birren B."/>
            <person name="Lander E."/>
            <person name="Galagan J."/>
            <person name="Nusbaum C."/>
            <person name="Devon K."/>
            <person name="Henn M."/>
            <person name="Jaffe D."/>
            <person name="Butler J."/>
            <person name="Alvarez P."/>
            <person name="Gnerre S."/>
            <person name="Grabherr M."/>
            <person name="Kleber M."/>
            <person name="Mauceli E."/>
            <person name="Brockman W."/>
            <person name="MacCallum I.A."/>
            <person name="Rounsley S."/>
            <person name="Young S."/>
            <person name="LaButti K."/>
            <person name="Pushparaj V."/>
            <person name="DeCaprio D."/>
            <person name="Crawford M."/>
            <person name="Koehrsen M."/>
            <person name="Engels R."/>
            <person name="Montgomery P."/>
            <person name="Pearson M."/>
            <person name="Howarth C."/>
            <person name="Larson L."/>
            <person name="Luoma S."/>
            <person name="White J."/>
            <person name="Kodira C."/>
            <person name="Zeng Q."/>
            <person name="O'Leary S."/>
            <person name="Yandava C."/>
            <person name="Alvarado L."/>
            <person name="Wirth D."/>
            <person name="Volkman S."/>
            <person name="Hartl D."/>
        </authorList>
    </citation>
    <scope>NUCLEOTIDE SEQUENCE [LARGE SCALE GENOMIC DNA]</scope>
</reference>
<dbReference type="OrthoDB" id="377083at2759"/>
<sequence>MVDVLIIFLSFCFFLFIFVELIRKICEHFLPSCKVIKRFISRVYIPILIDIIFNKSNYINRKNQSIYNFSKANFTLYTSALNTICIGDSMAAIGGMLYPWPKIKNTNNKSCAGIMIT</sequence>
<feature type="transmembrane region" description="Helical" evidence="1">
    <location>
        <begin position="6"/>
        <end position="23"/>
    </location>
</feature>
<evidence type="ECO:0000313" key="3">
    <source>
        <dbReference type="Proteomes" id="UP000054282"/>
    </source>
</evidence>
<gene>
    <name evidence="2" type="ORF">PFDG_04493</name>
</gene>
<keyword evidence="1" id="KW-0812">Transmembrane</keyword>
<name>A0A0L7M581_PLAF4</name>
<protein>
    <submittedName>
        <fullName evidence="2">Uncharacterized protein</fullName>
    </submittedName>
</protein>
<dbReference type="EMBL" id="DS016790">
    <property type="protein sequence ID" value="KOB87994.1"/>
    <property type="molecule type" value="Genomic_DNA"/>
</dbReference>
<reference evidence="3" key="1">
    <citation type="submission" date="2006-09" db="EMBL/GenBank/DDBJ databases">
        <title>Annotation of Plasmodium falciparum Dd2.</title>
        <authorList>
            <consortium name="The Broad Institute Genome Sequencing Platform"/>
            <person name="Volkman S.K."/>
            <person name="Neafsey D.E."/>
            <person name="Dash A.P."/>
            <person name="Chitnis C.E."/>
            <person name="Hartl D.L."/>
            <person name="Young S.K."/>
            <person name="Zeng Q."/>
            <person name="Koehrsen M."/>
            <person name="Alvarado L."/>
            <person name="Berlin A."/>
            <person name="Borenstein D."/>
            <person name="Chapman S.B."/>
            <person name="Chen Z."/>
            <person name="Engels R."/>
            <person name="Freedman E."/>
            <person name="Gellesch M."/>
            <person name="Goldberg J."/>
            <person name="Griggs A."/>
            <person name="Gujja S."/>
            <person name="Heilman E.R."/>
            <person name="Heiman D.I."/>
            <person name="Howarth C."/>
            <person name="Jen D."/>
            <person name="Larson L."/>
            <person name="Mehta T."/>
            <person name="Neiman D."/>
            <person name="Park D."/>
            <person name="Pearson M."/>
            <person name="Roberts A."/>
            <person name="Saif S."/>
            <person name="Shea T."/>
            <person name="Shenoy N."/>
            <person name="Sisk P."/>
            <person name="Stolte C."/>
            <person name="Sykes S."/>
            <person name="Walk T."/>
            <person name="White J."/>
            <person name="Yandava C."/>
            <person name="Haas B."/>
            <person name="Henn M.R."/>
            <person name="Nusbaum C."/>
            <person name="Birren B."/>
        </authorList>
    </citation>
    <scope>NUCLEOTIDE SEQUENCE [LARGE SCALE GENOMIC DNA]</scope>
</reference>
<organism evidence="2 3">
    <name type="scientific">Plasmodium falciparum (isolate Dd2)</name>
    <dbReference type="NCBI Taxonomy" id="57267"/>
    <lineage>
        <taxon>Eukaryota</taxon>
        <taxon>Sar</taxon>
        <taxon>Alveolata</taxon>
        <taxon>Apicomplexa</taxon>
        <taxon>Aconoidasida</taxon>
        <taxon>Haemosporida</taxon>
        <taxon>Plasmodiidae</taxon>
        <taxon>Plasmodium</taxon>
        <taxon>Plasmodium (Laverania)</taxon>
    </lineage>
</organism>
<dbReference type="KEGG" id="pfd:PFDG_04493"/>